<dbReference type="STRING" id="254877.A0A1V6U4L9"/>
<reference evidence="4" key="1">
    <citation type="journal article" date="2017" name="Nat. Microbiol.">
        <title>Global analysis of biosynthetic gene clusters reveals vast potential of secondary metabolite production in Penicillium species.</title>
        <authorList>
            <person name="Nielsen J.C."/>
            <person name="Grijseels S."/>
            <person name="Prigent S."/>
            <person name="Ji B."/>
            <person name="Dainat J."/>
            <person name="Nielsen K.F."/>
            <person name="Frisvad J.C."/>
            <person name="Workman M."/>
            <person name="Nielsen J."/>
        </authorList>
    </citation>
    <scope>NUCLEOTIDE SEQUENCE [LARGE SCALE GENOMIC DNA]</scope>
    <source>
        <strain evidence="4">IBT 14082</strain>
    </source>
</reference>
<organism evidence="3 4">
    <name type="scientific">Penicillium flavigenum</name>
    <dbReference type="NCBI Taxonomy" id="254877"/>
    <lineage>
        <taxon>Eukaryota</taxon>
        <taxon>Fungi</taxon>
        <taxon>Dikarya</taxon>
        <taxon>Ascomycota</taxon>
        <taxon>Pezizomycotina</taxon>
        <taxon>Eurotiomycetes</taxon>
        <taxon>Eurotiomycetidae</taxon>
        <taxon>Eurotiales</taxon>
        <taxon>Aspergillaceae</taxon>
        <taxon>Penicillium</taxon>
    </lineage>
</organism>
<evidence type="ECO:0000256" key="1">
    <source>
        <dbReference type="SAM" id="MobiDB-lite"/>
    </source>
</evidence>
<evidence type="ECO:0000256" key="2">
    <source>
        <dbReference type="SAM" id="SignalP"/>
    </source>
</evidence>
<dbReference type="OrthoDB" id="4356646at2759"/>
<feature type="compositionally biased region" description="Polar residues" evidence="1">
    <location>
        <begin position="279"/>
        <end position="288"/>
    </location>
</feature>
<comment type="caution">
    <text evidence="3">The sequence shown here is derived from an EMBL/GenBank/DDBJ whole genome shotgun (WGS) entry which is preliminary data.</text>
</comment>
<sequence length="511" mass="56020">MRSMICLPLLLALVADKALGKSAAAPSDQCFTSHLSKDASWKACCGSGQTGGTADLDGTTFDYKCSTYLSPHKEFAGVSFDNAYQCAAECAKRETCGAAFWSQGYNKCFYATESHPQSVTKDFFLTFQNKRPTPDGQPGGPADCQDLVDQAKTDCQNSEGKICNTRVADQEKQLRGQCDKRIADQGEQLRGQCDKRMADQEQKLSGQCDEKGAKRCSDEKGQLRKKLEQDCAAQEDESRRAMQKLQDEIDRLKKREGDGGSGTQSGRDEPKDDKHRTKPSSSPGSQGLQVPKDKQWRCPDQDGKQYTVLGVTYQVFCNSHPTGRAIVGGQKIGSKDPGFLMALCSVDHNCQGIRAQSHFADLVGEFENPPKKTITYTDWWSIIPVARKPTQSAMVPDLFSHPAEGFAARCPAIDGQALVIGDNQFQVNCKTPYGIRSFFSAPGPRDFRQCLVLCLANEGCHGVNYYSANGSHGCTLIYEHVPLDEKTPKSWLSTSSYLAMLTVPQRSAEGV</sequence>
<keyword evidence="4" id="KW-1185">Reference proteome</keyword>
<accession>A0A1V6U4L9</accession>
<dbReference type="AlphaFoldDB" id="A0A1V6U4L9"/>
<gene>
    <name evidence="3" type="ORF">PENFLA_c001G10074</name>
</gene>
<evidence type="ECO:0008006" key="5">
    <source>
        <dbReference type="Google" id="ProtNLM"/>
    </source>
</evidence>
<name>A0A1V6U4L9_9EURO</name>
<proteinExistence type="predicted"/>
<evidence type="ECO:0000313" key="4">
    <source>
        <dbReference type="Proteomes" id="UP000191342"/>
    </source>
</evidence>
<protein>
    <recommendedName>
        <fullName evidence="5">Apple domain-containing protein</fullName>
    </recommendedName>
</protein>
<dbReference type="Proteomes" id="UP000191342">
    <property type="component" value="Unassembled WGS sequence"/>
</dbReference>
<feature type="signal peptide" evidence="2">
    <location>
        <begin position="1"/>
        <end position="20"/>
    </location>
</feature>
<keyword evidence="2" id="KW-0732">Signal</keyword>
<feature type="compositionally biased region" description="Basic and acidic residues" evidence="1">
    <location>
        <begin position="266"/>
        <end position="275"/>
    </location>
</feature>
<dbReference type="EMBL" id="MLQL01000001">
    <property type="protein sequence ID" value="OQE32813.1"/>
    <property type="molecule type" value="Genomic_DNA"/>
</dbReference>
<feature type="region of interest" description="Disordered" evidence="1">
    <location>
        <begin position="250"/>
        <end position="299"/>
    </location>
</feature>
<evidence type="ECO:0000313" key="3">
    <source>
        <dbReference type="EMBL" id="OQE32813.1"/>
    </source>
</evidence>
<feature type="chain" id="PRO_5012099292" description="Apple domain-containing protein" evidence="2">
    <location>
        <begin position="21"/>
        <end position="511"/>
    </location>
</feature>